<keyword evidence="2" id="KW-1185">Reference proteome</keyword>
<dbReference type="OrthoDB" id="572274at2"/>
<name>A0A1H1Y144_9ACTN</name>
<evidence type="ECO:0000313" key="1">
    <source>
        <dbReference type="EMBL" id="SDT15197.1"/>
    </source>
</evidence>
<dbReference type="Pfam" id="PF04525">
    <property type="entry name" value="LOR"/>
    <property type="match status" value="1"/>
</dbReference>
<accession>A0A1H1Y144</accession>
<dbReference type="STRING" id="117157.SAMN04489717_5239"/>
<dbReference type="Proteomes" id="UP000198983">
    <property type="component" value="Chromosome I"/>
</dbReference>
<reference evidence="1 2" key="1">
    <citation type="submission" date="2016-10" db="EMBL/GenBank/DDBJ databases">
        <authorList>
            <person name="de Groot N.N."/>
        </authorList>
    </citation>
    <scope>NUCLEOTIDE SEQUENCE [LARGE SCALE GENOMIC DNA]</scope>
    <source>
        <strain evidence="1 2">DSM 22024</strain>
    </source>
</reference>
<evidence type="ECO:0000313" key="2">
    <source>
        <dbReference type="Proteomes" id="UP000198983"/>
    </source>
</evidence>
<organism evidence="1 2">
    <name type="scientific">Actinopolymorpha singaporensis</name>
    <dbReference type="NCBI Taxonomy" id="117157"/>
    <lineage>
        <taxon>Bacteria</taxon>
        <taxon>Bacillati</taxon>
        <taxon>Actinomycetota</taxon>
        <taxon>Actinomycetes</taxon>
        <taxon>Propionibacteriales</taxon>
        <taxon>Actinopolymorphaceae</taxon>
        <taxon>Actinopolymorpha</taxon>
    </lineage>
</organism>
<dbReference type="EMBL" id="LT629732">
    <property type="protein sequence ID" value="SDT15197.1"/>
    <property type="molecule type" value="Genomic_DNA"/>
</dbReference>
<proteinExistence type="predicted"/>
<gene>
    <name evidence="1" type="ORF">SAMN04489717_5239</name>
</gene>
<protein>
    <submittedName>
        <fullName evidence="1">Uncharacterized protein YxjI</fullName>
    </submittedName>
</protein>
<dbReference type="RefSeq" id="WP_092656174.1">
    <property type="nucleotide sequence ID" value="NZ_LT629732.1"/>
</dbReference>
<dbReference type="InterPro" id="IPR007612">
    <property type="entry name" value="LOR"/>
</dbReference>
<dbReference type="AlphaFoldDB" id="A0A1H1Y144"/>
<sequence length="191" mass="21671">MSDPSGFQARFGSNEHFEVRQQLRFTVNRYEIWTGDVLVAVAQQKRMAFREQVTLYADDGMETPLFGFKARSVVDLGATYDVTAADGSPVGSFRKDFRQSLLRSTWHLSQPGLGECVGRERSQLFAILRRVQDSLPLPYHFDFTTGDGRPVMSVERRFGLRDRYDVTVRDPALDRRLACAMAVALDALQAR</sequence>